<gene>
    <name evidence="1" type="ORF">B4121_1788</name>
</gene>
<reference evidence="1 2" key="1">
    <citation type="journal article" date="2016" name="Front. Microbiol.">
        <title>High-Level Heat Resistance of Spores of Bacillus amyloliquefaciens and Bacillus licheniformis Results from the Presence of a spoVA Operon in a Tn1546 Transposon.</title>
        <authorList>
            <person name="Berendsen E.M."/>
            <person name="Koning R.A."/>
            <person name="Boekhorst J."/>
            <person name="de Jong A."/>
            <person name="Kuipers O.P."/>
            <person name="Wells-Bennik M.H."/>
        </authorList>
    </citation>
    <scope>NUCLEOTIDE SEQUENCE [LARGE SCALE GENOMIC DNA]</scope>
    <source>
        <strain evidence="1 2">B4121</strain>
    </source>
</reference>
<evidence type="ECO:0000313" key="1">
    <source>
        <dbReference type="EMBL" id="OLF94958.1"/>
    </source>
</evidence>
<sequence>MITPLFDQQTCFQSVNFLYTPYHFAASPFFMIVSRQKNESTYI</sequence>
<accession>A0A6N2FKX7</accession>
<comment type="caution">
    <text evidence="1">The sequence shown here is derived from an EMBL/GenBank/DDBJ whole genome shotgun (WGS) entry which is preliminary data.</text>
</comment>
<organism evidence="1 2">
    <name type="scientific">Bacillus paralicheniformis</name>
    <dbReference type="NCBI Taxonomy" id="1648923"/>
    <lineage>
        <taxon>Bacteria</taxon>
        <taxon>Bacillati</taxon>
        <taxon>Bacillota</taxon>
        <taxon>Bacilli</taxon>
        <taxon>Bacillales</taxon>
        <taxon>Bacillaceae</taxon>
        <taxon>Bacillus</taxon>
    </lineage>
</organism>
<dbReference type="Proteomes" id="UP000185604">
    <property type="component" value="Unassembled WGS sequence"/>
</dbReference>
<proteinExistence type="predicted"/>
<dbReference type="EMBL" id="LKPO01000009">
    <property type="protein sequence ID" value="OLF94958.1"/>
    <property type="molecule type" value="Genomic_DNA"/>
</dbReference>
<dbReference type="AlphaFoldDB" id="A0A6N2FKX7"/>
<evidence type="ECO:0000313" key="2">
    <source>
        <dbReference type="Proteomes" id="UP000185604"/>
    </source>
</evidence>
<name>A0A6N2FKX7_9BACI</name>
<protein>
    <submittedName>
        <fullName evidence="1">Uncharacterized protein</fullName>
    </submittedName>
</protein>